<evidence type="ECO:0000256" key="1">
    <source>
        <dbReference type="ARBA" id="ARBA00022679"/>
    </source>
</evidence>
<comment type="caution">
    <text evidence="4">The sequence shown here is derived from an EMBL/GenBank/DDBJ whole genome shotgun (WGS) entry which is preliminary data.</text>
</comment>
<evidence type="ECO:0000313" key="5">
    <source>
        <dbReference type="Proteomes" id="UP000307790"/>
    </source>
</evidence>
<dbReference type="SUPFAM" id="SSF55729">
    <property type="entry name" value="Acyl-CoA N-acyltransferases (Nat)"/>
    <property type="match status" value="1"/>
</dbReference>
<accession>A0A5R9IR98</accession>
<dbReference type="InterPro" id="IPR000182">
    <property type="entry name" value="GNAT_dom"/>
</dbReference>
<dbReference type="PROSITE" id="PS51186">
    <property type="entry name" value="GNAT"/>
    <property type="match status" value="1"/>
</dbReference>
<dbReference type="OrthoDB" id="143110at2"/>
<dbReference type="AlphaFoldDB" id="A0A5R9IR98"/>
<dbReference type="EMBL" id="VCBC01000003">
    <property type="protein sequence ID" value="TLU67129.1"/>
    <property type="molecule type" value="Genomic_DNA"/>
</dbReference>
<dbReference type="PANTHER" id="PTHR43877">
    <property type="entry name" value="AMINOALKYLPHOSPHONATE N-ACETYLTRANSFERASE-RELATED-RELATED"/>
    <property type="match status" value="1"/>
</dbReference>
<proteinExistence type="predicted"/>
<reference evidence="4 5" key="1">
    <citation type="submission" date="2019-05" db="EMBL/GenBank/DDBJ databases">
        <title>Genome sequences of Thalassotalea litorea 1K03283.</title>
        <authorList>
            <person name="Zhang D."/>
        </authorList>
    </citation>
    <scope>NUCLEOTIDE SEQUENCE [LARGE SCALE GENOMIC DNA]</scope>
    <source>
        <strain evidence="4 5">MCCC 1K03283</strain>
    </source>
</reference>
<evidence type="ECO:0000313" key="4">
    <source>
        <dbReference type="EMBL" id="TLU67129.1"/>
    </source>
</evidence>
<name>A0A5R9IR98_9GAMM</name>
<dbReference type="InterPro" id="IPR050832">
    <property type="entry name" value="Bact_Acetyltransf"/>
</dbReference>
<evidence type="ECO:0000256" key="2">
    <source>
        <dbReference type="ARBA" id="ARBA00023315"/>
    </source>
</evidence>
<keyword evidence="1 4" id="KW-0808">Transferase</keyword>
<keyword evidence="5" id="KW-1185">Reference proteome</keyword>
<dbReference type="Gene3D" id="3.40.630.30">
    <property type="match status" value="1"/>
</dbReference>
<dbReference type="Pfam" id="PF00583">
    <property type="entry name" value="Acetyltransf_1"/>
    <property type="match status" value="1"/>
</dbReference>
<dbReference type="InterPro" id="IPR016181">
    <property type="entry name" value="Acyl_CoA_acyltransferase"/>
</dbReference>
<keyword evidence="2" id="KW-0012">Acyltransferase</keyword>
<protein>
    <submittedName>
        <fullName evidence="4">GNAT family N-acetyltransferase</fullName>
    </submittedName>
</protein>
<gene>
    <name evidence="4" type="ORF">FE810_02255</name>
</gene>
<dbReference type="PANTHER" id="PTHR43877:SF2">
    <property type="entry name" value="AMINOALKYLPHOSPHONATE N-ACETYLTRANSFERASE-RELATED"/>
    <property type="match status" value="1"/>
</dbReference>
<dbReference type="Proteomes" id="UP000307790">
    <property type="component" value="Unassembled WGS sequence"/>
</dbReference>
<dbReference type="GO" id="GO:0016747">
    <property type="term" value="F:acyltransferase activity, transferring groups other than amino-acyl groups"/>
    <property type="evidence" value="ECO:0007669"/>
    <property type="project" value="InterPro"/>
</dbReference>
<dbReference type="CDD" id="cd04301">
    <property type="entry name" value="NAT_SF"/>
    <property type="match status" value="1"/>
</dbReference>
<feature type="domain" description="N-acetyltransferase" evidence="3">
    <location>
        <begin position="1"/>
        <end position="169"/>
    </location>
</feature>
<organism evidence="4 5">
    <name type="scientific">Thalassotalea litorea</name>
    <dbReference type="NCBI Taxonomy" id="2020715"/>
    <lineage>
        <taxon>Bacteria</taxon>
        <taxon>Pseudomonadati</taxon>
        <taxon>Pseudomonadota</taxon>
        <taxon>Gammaproteobacteria</taxon>
        <taxon>Alteromonadales</taxon>
        <taxon>Colwelliaceae</taxon>
        <taxon>Thalassotalea</taxon>
    </lineage>
</organism>
<evidence type="ECO:0000259" key="3">
    <source>
        <dbReference type="PROSITE" id="PS51186"/>
    </source>
</evidence>
<sequence length="169" mass="19266">MQIRNATPADAWALSKLMEQSFRDTFSEFNTAKDMDTYCAKNYGKNQQTMEIANPDIMTLLAVKNDSLAGFMQLRPGSTFAHCPLGNPLHLDRIYVAKAFLGTGVGKRLFNEMHKIARTLTCDGVWLGVWEHNPRAIRFYLDFGFQQCGSTTFWLGSDKQRDVLMMKRI</sequence>
<dbReference type="RefSeq" id="WP_138318410.1">
    <property type="nucleotide sequence ID" value="NZ_VCBC01000003.1"/>
</dbReference>